<dbReference type="Proteomes" id="UP001320768">
    <property type="component" value="Unassembled WGS sequence"/>
</dbReference>
<evidence type="ECO:0000313" key="2">
    <source>
        <dbReference type="EMBL" id="MCP8352190.1"/>
    </source>
</evidence>
<dbReference type="RefSeq" id="WP_258569298.1">
    <property type="nucleotide sequence ID" value="NZ_JAKUDN010000002.1"/>
</dbReference>
<proteinExistence type="predicted"/>
<evidence type="ECO:0000256" key="1">
    <source>
        <dbReference type="SAM" id="MobiDB-lite"/>
    </source>
</evidence>
<protein>
    <submittedName>
        <fullName evidence="2">Uncharacterized protein</fullName>
    </submittedName>
</protein>
<comment type="caution">
    <text evidence="2">The sequence shown here is derived from an EMBL/GenBank/DDBJ whole genome shotgun (WGS) entry which is preliminary data.</text>
</comment>
<dbReference type="EMBL" id="JAKUDN010000002">
    <property type="protein sequence ID" value="MCP8352190.1"/>
    <property type="molecule type" value="Genomic_DNA"/>
</dbReference>
<organism evidence="2 3">
    <name type="scientific">Candidatus Synchoanobacter obligatus</name>
    <dbReference type="NCBI Taxonomy" id="2919597"/>
    <lineage>
        <taxon>Bacteria</taxon>
        <taxon>Pseudomonadati</taxon>
        <taxon>Pseudomonadota</taxon>
        <taxon>Gammaproteobacteria</taxon>
        <taxon>Candidatus Comchoanobacterales</taxon>
        <taxon>Candidatus Comchoanobacteraceae</taxon>
        <taxon>Candidatus Synchoanobacter</taxon>
    </lineage>
</organism>
<gene>
    <name evidence="2" type="ORF">MKS91_02675</name>
</gene>
<reference evidence="2 3" key="1">
    <citation type="journal article" date="2022" name="Nat. Microbiol.">
        <title>The microbiome of a bacterivorous marine choanoflagellate contains a resource-demanding obligate bacterial associate.</title>
        <authorList>
            <person name="Needham D.M."/>
            <person name="Poirier C."/>
            <person name="Bachy C."/>
            <person name="George E.E."/>
            <person name="Wilken S."/>
            <person name="Yung C.C.M."/>
            <person name="Limardo A.J."/>
            <person name="Morando M."/>
            <person name="Sudek L."/>
            <person name="Malmstrom R.R."/>
            <person name="Keeling P.J."/>
            <person name="Santoro A.E."/>
            <person name="Worden A.Z."/>
        </authorList>
    </citation>
    <scope>NUCLEOTIDE SEQUENCE [LARGE SCALE GENOMIC DNA]</scope>
    <source>
        <strain evidence="2 3">Comchoano-2</strain>
    </source>
</reference>
<keyword evidence="3" id="KW-1185">Reference proteome</keyword>
<sequence length="416" mass="45121">MKTKEILPVSGAGNNCLYISVAAHFIVSYVNNMHDKGVERIWHKALEDYLGAEFVSKYPLDSIIKGLTYDESSQLLGIAFRLSIGAASRDTVSLANSFERISSSGVLTQCIEETRDESGSQMALFGITETSLNGISMDDDSIVLFDDRDTVMEAYSDIPLMINRASQGHFDIEVLPEHMQALKGVHWDGLRAAVEHNANIAAFRSNQKSFFSKVGADAKAAKVIASKEGQQLFQRLLDGKLAPKAGAEPDAHQVPAEGGSPAPQPGAEPDAHQVSAEGGGAAAQTVDETFPEGELVQKTDVLSGDALRKEIVYDAMCMYLHSKNYTVVRGEDDEKAQVAYNTLSIGGLLDAVGLFSRGDERVVEIVSSFSKSNMEKEPTGIVKSIIDELQFQTDDELLEAQNTNQEGLVNLVRSKL</sequence>
<accession>A0ABT1L4T3</accession>
<feature type="region of interest" description="Disordered" evidence="1">
    <location>
        <begin position="244"/>
        <end position="290"/>
    </location>
</feature>
<name>A0ABT1L4T3_9GAMM</name>
<evidence type="ECO:0000313" key="3">
    <source>
        <dbReference type="Proteomes" id="UP001320768"/>
    </source>
</evidence>